<evidence type="ECO:0000256" key="3">
    <source>
        <dbReference type="ARBA" id="ARBA00023274"/>
    </source>
</evidence>
<dbReference type="Pfam" id="PF01282">
    <property type="entry name" value="Ribosomal_S24e"/>
    <property type="match status" value="1"/>
</dbReference>
<dbReference type="InterPro" id="IPR001976">
    <property type="entry name" value="Ribosomal_eS24"/>
</dbReference>
<dbReference type="HOGENOM" id="CLU_107248_3_1_2"/>
<sequence>MDIKVLEEKKNPLLQRREVKFSVSHNLGTPSREEIKAKIAAYLNSRPELVIIERMRSEFGKRETRGYAKIYETVERLKSVEAEHIVQRNEKKKEAKKEGEAAAEAPKAEAKPAEPKK</sequence>
<evidence type="ECO:0000313" key="7">
    <source>
        <dbReference type="EMBL" id="AFC98949.1"/>
    </source>
</evidence>
<keyword evidence="2 4" id="KW-0689">Ribosomal protein</keyword>
<evidence type="ECO:0000256" key="2">
    <source>
        <dbReference type="ARBA" id="ARBA00022980"/>
    </source>
</evidence>
<accession>H8I896</accession>
<dbReference type="GeneID" id="11970939"/>
<dbReference type="OrthoDB" id="27533at2157"/>
<dbReference type="SUPFAM" id="SSF54189">
    <property type="entry name" value="Ribosomal proteins S24e, L23 and L15e"/>
    <property type="match status" value="1"/>
</dbReference>
<protein>
    <recommendedName>
        <fullName evidence="4">Small ribosomal subunit protein eS24</fullName>
    </recommendedName>
</protein>
<reference evidence="7 8" key="1">
    <citation type="journal article" date="2012" name="J. Bacteriol.">
        <title>Complete genome sequence of a thermophilic methanogen, Methanocella conradii HZ254, isolated from Chinese rice field soil.</title>
        <authorList>
            <person name="Lu Z."/>
            <person name="Lu Y."/>
        </authorList>
    </citation>
    <scope>NUCLEOTIDE SEQUENCE [LARGE SCALE GENOMIC DNA]</scope>
    <source>
        <strain evidence="8">DSM 24694 / JCM 17849 / CGMCC 1.5162 / HZ254</strain>
    </source>
</reference>
<dbReference type="PROSITE" id="PS00529">
    <property type="entry name" value="RIBOSOMAL_S24E"/>
    <property type="match status" value="1"/>
</dbReference>
<dbReference type="eggNOG" id="arCOG04182">
    <property type="taxonomic scope" value="Archaea"/>
</dbReference>
<comment type="similarity">
    <text evidence="1 4 5">Belongs to the eukaryotic ribosomal protein eS24 family.</text>
</comment>
<dbReference type="GO" id="GO:0006412">
    <property type="term" value="P:translation"/>
    <property type="evidence" value="ECO:0007669"/>
    <property type="project" value="UniProtKB-UniRule"/>
</dbReference>
<dbReference type="GO" id="GO:1990904">
    <property type="term" value="C:ribonucleoprotein complex"/>
    <property type="evidence" value="ECO:0007669"/>
    <property type="project" value="UniProtKB-KW"/>
</dbReference>
<dbReference type="InterPro" id="IPR012678">
    <property type="entry name" value="Ribosomal_uL23/eL15/eS24_sf"/>
</dbReference>
<dbReference type="AlphaFoldDB" id="H8I896"/>
<dbReference type="Gene3D" id="3.30.70.330">
    <property type="match status" value="1"/>
</dbReference>
<dbReference type="STRING" id="1041930.Mtc_0178"/>
<name>H8I896_METCZ</name>
<proteinExistence type="inferred from homology"/>
<dbReference type="RefSeq" id="WP_014404788.1">
    <property type="nucleotide sequence ID" value="NC_017034.1"/>
</dbReference>
<evidence type="ECO:0000256" key="5">
    <source>
        <dbReference type="RuleBase" id="RU004381"/>
    </source>
</evidence>
<dbReference type="InterPro" id="IPR018098">
    <property type="entry name" value="Ribosomal_eS24_CS"/>
</dbReference>
<dbReference type="HAMAP" id="MF_00545">
    <property type="entry name" value="Ribosomal_eS24"/>
    <property type="match status" value="1"/>
</dbReference>
<evidence type="ECO:0000256" key="4">
    <source>
        <dbReference type="HAMAP-Rule" id="MF_00545"/>
    </source>
</evidence>
<evidence type="ECO:0000313" key="8">
    <source>
        <dbReference type="Proteomes" id="UP000005233"/>
    </source>
</evidence>
<keyword evidence="8" id="KW-1185">Reference proteome</keyword>
<feature type="region of interest" description="Disordered" evidence="6">
    <location>
        <begin position="84"/>
        <end position="117"/>
    </location>
</feature>
<organism evidence="7 8">
    <name type="scientific">Methanocella conradii (strain DSM 24694 / JCM 17849 / CGMCC 1.5162 / HZ254)</name>
    <dbReference type="NCBI Taxonomy" id="1041930"/>
    <lineage>
        <taxon>Archaea</taxon>
        <taxon>Methanobacteriati</taxon>
        <taxon>Methanobacteriota</taxon>
        <taxon>Stenosarchaea group</taxon>
        <taxon>Methanomicrobia</taxon>
        <taxon>Methanocellales</taxon>
        <taxon>Methanocellaceae</taxon>
        <taxon>Methanocella</taxon>
    </lineage>
</organism>
<evidence type="ECO:0000256" key="6">
    <source>
        <dbReference type="SAM" id="MobiDB-lite"/>
    </source>
</evidence>
<dbReference type="EMBL" id="CP003243">
    <property type="protein sequence ID" value="AFC98949.1"/>
    <property type="molecule type" value="Genomic_DNA"/>
</dbReference>
<dbReference type="PANTHER" id="PTHR10496">
    <property type="entry name" value="40S RIBOSOMAL PROTEIN S24"/>
    <property type="match status" value="1"/>
</dbReference>
<keyword evidence="3 4" id="KW-0687">Ribonucleoprotein</keyword>
<dbReference type="GO" id="GO:0003735">
    <property type="term" value="F:structural constituent of ribosome"/>
    <property type="evidence" value="ECO:0007669"/>
    <property type="project" value="InterPro"/>
</dbReference>
<gene>
    <name evidence="4 7" type="primary">rps24e</name>
    <name evidence="7" type="ordered locus">Mtc_0178</name>
</gene>
<dbReference type="GO" id="GO:0005840">
    <property type="term" value="C:ribosome"/>
    <property type="evidence" value="ECO:0007669"/>
    <property type="project" value="UniProtKB-KW"/>
</dbReference>
<evidence type="ECO:0000256" key="1">
    <source>
        <dbReference type="ARBA" id="ARBA00009680"/>
    </source>
</evidence>
<dbReference type="Proteomes" id="UP000005233">
    <property type="component" value="Chromosome"/>
</dbReference>
<dbReference type="InterPro" id="IPR012677">
    <property type="entry name" value="Nucleotide-bd_a/b_plait_sf"/>
</dbReference>
<dbReference type="KEGG" id="mez:Mtc_0178"/>